<comment type="similarity">
    <text evidence="3">Belongs to the N(4)/N(6)-methyltransferase family.</text>
</comment>
<dbReference type="Proteomes" id="UP001589896">
    <property type="component" value="Unassembled WGS sequence"/>
</dbReference>
<keyword evidence="2" id="KW-0808">Transferase</keyword>
<reference evidence="5 6" key="1">
    <citation type="submission" date="2024-09" db="EMBL/GenBank/DDBJ databases">
        <authorList>
            <person name="Sun Q."/>
            <person name="Mori K."/>
        </authorList>
    </citation>
    <scope>NUCLEOTIDE SEQUENCE [LARGE SCALE GENOMIC DNA]</scope>
    <source>
        <strain evidence="5 6">KCTC 23076</strain>
    </source>
</reference>
<evidence type="ECO:0000256" key="3">
    <source>
        <dbReference type="RuleBase" id="RU362026"/>
    </source>
</evidence>
<keyword evidence="1 5" id="KW-0489">Methyltransferase</keyword>
<dbReference type="CDD" id="cd02440">
    <property type="entry name" value="AdoMet_MTases"/>
    <property type="match status" value="1"/>
</dbReference>
<dbReference type="RefSeq" id="WP_386676728.1">
    <property type="nucleotide sequence ID" value="NZ_JBHLTG010000015.1"/>
</dbReference>
<dbReference type="PRINTS" id="PR00508">
    <property type="entry name" value="S21N4MTFRASE"/>
</dbReference>
<name>A0ABV6S021_9GAMM</name>
<gene>
    <name evidence="5" type="ORF">ACFFGH_32535</name>
</gene>
<dbReference type="GO" id="GO:0008168">
    <property type="term" value="F:methyltransferase activity"/>
    <property type="evidence" value="ECO:0007669"/>
    <property type="project" value="UniProtKB-KW"/>
</dbReference>
<evidence type="ECO:0000256" key="2">
    <source>
        <dbReference type="ARBA" id="ARBA00022679"/>
    </source>
</evidence>
<organism evidence="5 6">
    <name type="scientific">Lysobacter korlensis</name>
    <dbReference type="NCBI Taxonomy" id="553636"/>
    <lineage>
        <taxon>Bacteria</taxon>
        <taxon>Pseudomonadati</taxon>
        <taxon>Pseudomonadota</taxon>
        <taxon>Gammaproteobacteria</taxon>
        <taxon>Lysobacterales</taxon>
        <taxon>Lysobacteraceae</taxon>
        <taxon>Lysobacter</taxon>
    </lineage>
</organism>
<accession>A0ABV6S021</accession>
<protein>
    <recommendedName>
        <fullName evidence="3">Methyltransferase</fullName>
        <ecNumber evidence="3">2.1.1.-</ecNumber>
    </recommendedName>
</protein>
<evidence type="ECO:0000259" key="4">
    <source>
        <dbReference type="Pfam" id="PF01555"/>
    </source>
</evidence>
<dbReference type="GO" id="GO:0032259">
    <property type="term" value="P:methylation"/>
    <property type="evidence" value="ECO:0007669"/>
    <property type="project" value="UniProtKB-KW"/>
</dbReference>
<comment type="caution">
    <text evidence="5">The sequence shown here is derived from an EMBL/GenBank/DDBJ whole genome shotgun (WGS) entry which is preliminary data.</text>
</comment>
<proteinExistence type="inferred from homology"/>
<dbReference type="InterPro" id="IPR029063">
    <property type="entry name" value="SAM-dependent_MTases_sf"/>
</dbReference>
<dbReference type="Pfam" id="PF01555">
    <property type="entry name" value="N6_N4_Mtase"/>
    <property type="match status" value="1"/>
</dbReference>
<evidence type="ECO:0000256" key="1">
    <source>
        <dbReference type="ARBA" id="ARBA00022603"/>
    </source>
</evidence>
<feature type="domain" description="DNA methylase N-4/N-6" evidence="4">
    <location>
        <begin position="39"/>
        <end position="88"/>
    </location>
</feature>
<dbReference type="InterPro" id="IPR001091">
    <property type="entry name" value="RM_Methyltransferase"/>
</dbReference>
<dbReference type="SUPFAM" id="SSF53335">
    <property type="entry name" value="S-adenosyl-L-methionine-dependent methyltransferases"/>
    <property type="match status" value="1"/>
</dbReference>
<keyword evidence="6" id="KW-1185">Reference proteome</keyword>
<dbReference type="InterPro" id="IPR002941">
    <property type="entry name" value="DNA_methylase_N4/N6"/>
</dbReference>
<dbReference type="EC" id="2.1.1.-" evidence="3"/>
<sequence>MNNASWLIPDADPPEWSLPADIRARDALGGRDCGWVNQMRPFIRHFSSPGHRVLDPFCGFGTTLLGAHLEGRHGLGFEIDPDRAALARERLQRHGLHADIRVGSINGLDAGRANLCLTNVPYFGCGWTGATVDGQLYLQPTYADFLSGIRGVFHAVRQTLEDGGFCIAMAQNLVVAGRRFPLAWDVARILDSLFVAHEERVLCYPAAALPANPGSTKTNRSHEYALVYQKRRETVDLKGTAEVLEALRLSGFSYELFGSFQQWQEQGQPIAARLPADADLLLPLEQDQLNALLRWLSARGFQLTLWGEPIAPSLPLETWQSHHYVRADCRGRDGSLIRLDLCCEPKSTSARG</sequence>
<dbReference type="EMBL" id="JBHLTG010000015">
    <property type="protein sequence ID" value="MFC0682582.1"/>
    <property type="molecule type" value="Genomic_DNA"/>
</dbReference>
<dbReference type="Gene3D" id="3.40.50.150">
    <property type="entry name" value="Vaccinia Virus protein VP39"/>
    <property type="match status" value="2"/>
</dbReference>
<evidence type="ECO:0000313" key="5">
    <source>
        <dbReference type="EMBL" id="MFC0682582.1"/>
    </source>
</evidence>
<evidence type="ECO:0000313" key="6">
    <source>
        <dbReference type="Proteomes" id="UP001589896"/>
    </source>
</evidence>